<dbReference type="Proteomes" id="UP001079657">
    <property type="component" value="Unassembled WGS sequence"/>
</dbReference>
<evidence type="ECO:0008006" key="5">
    <source>
        <dbReference type="Google" id="ProtNLM"/>
    </source>
</evidence>
<feature type="region of interest" description="Disordered" evidence="1">
    <location>
        <begin position="79"/>
        <end position="105"/>
    </location>
</feature>
<organism evidence="3 4">
    <name type="scientific">Clostridium ganghwense</name>
    <dbReference type="NCBI Taxonomy" id="312089"/>
    <lineage>
        <taxon>Bacteria</taxon>
        <taxon>Bacillati</taxon>
        <taxon>Bacillota</taxon>
        <taxon>Clostridia</taxon>
        <taxon>Eubacteriales</taxon>
        <taxon>Clostridiaceae</taxon>
        <taxon>Clostridium</taxon>
    </lineage>
</organism>
<accession>A0ABT4CMP4</accession>
<gene>
    <name evidence="3" type="ORF">OXH55_02445</name>
</gene>
<reference evidence="3" key="1">
    <citation type="submission" date="2022-12" db="EMBL/GenBank/DDBJ databases">
        <authorList>
            <person name="Wang J."/>
        </authorList>
    </citation>
    <scope>NUCLEOTIDE SEQUENCE</scope>
    <source>
        <strain evidence="3">HY-42-06</strain>
    </source>
</reference>
<protein>
    <recommendedName>
        <fullName evidence="5">Bacteriophage lysin domain-containing protein</fullName>
    </recommendedName>
</protein>
<evidence type="ECO:0000313" key="3">
    <source>
        <dbReference type="EMBL" id="MCY6369506.1"/>
    </source>
</evidence>
<sequence>MSKKKNFNNYLSNLETNEETKKYIKEMHEMEDKNEKRSNLIFASIAVPIVLVCAFTVKQIFSFSISLAKSNTQIEQSKNLANAESNENKSTAANTDTSKEETKKESAKVGALNSKIYNYLKEKSNRTDSLNKAKALNNGSDKGISTTFIAEILRDNGFDIPKSTINTKRFVSELEKAGWKKVSDYNKLEKGDVCFTTVSSKTNAPTHTYIFMGWIEEGKTDYANICDSQISEYKDTLHKRNIDASTPKKDKFSFFMRKEK</sequence>
<evidence type="ECO:0000256" key="1">
    <source>
        <dbReference type="SAM" id="MobiDB-lite"/>
    </source>
</evidence>
<keyword evidence="2" id="KW-0472">Membrane</keyword>
<name>A0ABT4CMP4_9CLOT</name>
<evidence type="ECO:0000313" key="4">
    <source>
        <dbReference type="Proteomes" id="UP001079657"/>
    </source>
</evidence>
<feature type="transmembrane region" description="Helical" evidence="2">
    <location>
        <begin position="40"/>
        <end position="61"/>
    </location>
</feature>
<keyword evidence="2" id="KW-1133">Transmembrane helix</keyword>
<keyword evidence="4" id="KW-1185">Reference proteome</keyword>
<dbReference type="RefSeq" id="WP_268047885.1">
    <property type="nucleotide sequence ID" value="NZ_JAPQES010000001.1"/>
</dbReference>
<dbReference type="EMBL" id="JAPQES010000001">
    <property type="protein sequence ID" value="MCY6369506.1"/>
    <property type="molecule type" value="Genomic_DNA"/>
</dbReference>
<comment type="caution">
    <text evidence="3">The sequence shown here is derived from an EMBL/GenBank/DDBJ whole genome shotgun (WGS) entry which is preliminary data.</text>
</comment>
<feature type="compositionally biased region" description="Polar residues" evidence="1">
    <location>
        <begin position="79"/>
        <end position="96"/>
    </location>
</feature>
<evidence type="ECO:0000256" key="2">
    <source>
        <dbReference type="SAM" id="Phobius"/>
    </source>
</evidence>
<keyword evidence="2" id="KW-0812">Transmembrane</keyword>
<proteinExistence type="predicted"/>